<dbReference type="SUPFAM" id="SSF54060">
    <property type="entry name" value="His-Me finger endonucleases"/>
    <property type="match status" value="1"/>
</dbReference>
<dbReference type="InterPro" id="IPR003615">
    <property type="entry name" value="HNH_nuc"/>
</dbReference>
<protein>
    <submittedName>
        <fullName evidence="2">HNH homing endonuclease</fullName>
    </submittedName>
</protein>
<proteinExistence type="predicted"/>
<keyword evidence="3" id="KW-1185">Reference proteome</keyword>
<evidence type="ECO:0000259" key="1">
    <source>
        <dbReference type="SMART" id="SM00507"/>
    </source>
</evidence>
<dbReference type="GO" id="GO:0004519">
    <property type="term" value="F:endonuclease activity"/>
    <property type="evidence" value="ECO:0007669"/>
    <property type="project" value="UniProtKB-KW"/>
</dbReference>
<dbReference type="GeneID" id="29123346"/>
<sequence length="148" mass="16802">MELWRSIEGHEGYEVSSLGRVRSNKGILKEFIQDNGYAAVMLGAGVRKLVHRLVASAFIANPEGKPEVNHKDHVRHHNMAINLEWVTRQENIDHSNNITTFRLRNEITGEVVEGRNLAAFAKERGLLYPNLNKVNTGVRRSHKGWIKA</sequence>
<keyword evidence="2" id="KW-0255">Endonuclease</keyword>
<dbReference type="InterPro" id="IPR010902">
    <property type="entry name" value="NUMOD4"/>
</dbReference>
<dbReference type="KEGG" id="vg:29123346"/>
<name>A0A140XFR4_9CAUD</name>
<dbReference type="SMART" id="SM00507">
    <property type="entry name" value="HNHc"/>
    <property type="match status" value="1"/>
</dbReference>
<keyword evidence="2" id="KW-0540">Nuclease</keyword>
<dbReference type="InterPro" id="IPR044925">
    <property type="entry name" value="His-Me_finger_sf"/>
</dbReference>
<dbReference type="EMBL" id="KM366097">
    <property type="protein sequence ID" value="AIT13684.1"/>
    <property type="molecule type" value="Genomic_DNA"/>
</dbReference>
<gene>
    <name evidence="2" type="ORF">BP12B_09</name>
</gene>
<dbReference type="RefSeq" id="YP_009304429.1">
    <property type="nucleotide sequence ID" value="NC_031271.1"/>
</dbReference>
<dbReference type="GO" id="GO:0016788">
    <property type="term" value="F:hydrolase activity, acting on ester bonds"/>
    <property type="evidence" value="ECO:0007669"/>
    <property type="project" value="InterPro"/>
</dbReference>
<dbReference type="OrthoDB" id="21336at10239"/>
<dbReference type="Proteomes" id="UP000201272">
    <property type="component" value="Segment"/>
</dbReference>
<evidence type="ECO:0000313" key="3">
    <source>
        <dbReference type="Proteomes" id="UP000201272"/>
    </source>
</evidence>
<accession>A0A140XFR4</accession>
<reference evidence="3" key="1">
    <citation type="submission" date="2014-08" db="EMBL/GenBank/DDBJ databases">
        <authorList>
            <person name="Mandeville R."/>
        </authorList>
    </citation>
    <scope>NUCLEOTIDE SEQUENCE [LARGE SCALE GENOMIC DNA]</scope>
</reference>
<organism evidence="2 3">
    <name type="scientific">Salmonella phage BP12B</name>
    <dbReference type="NCBI Taxonomy" id="1543201"/>
    <lineage>
        <taxon>Viruses</taxon>
        <taxon>Duplodnaviria</taxon>
        <taxon>Heunggongvirae</taxon>
        <taxon>Uroviricota</taxon>
        <taxon>Caudoviricetes</taxon>
        <taxon>Autographivirales</taxon>
        <taxon>Autosignataviridae</taxon>
        <taxon>Molineuxvirinae</taxon>
        <taxon>Zindervirus</taxon>
        <taxon>Zindervirus BP12B</taxon>
    </lineage>
</organism>
<evidence type="ECO:0000313" key="2">
    <source>
        <dbReference type="EMBL" id="AIT13684.1"/>
    </source>
</evidence>
<keyword evidence="2" id="KW-0378">Hydrolase</keyword>
<feature type="domain" description="HNH nuclease" evidence="1">
    <location>
        <begin position="44"/>
        <end position="92"/>
    </location>
</feature>
<dbReference type="Pfam" id="PF07463">
    <property type="entry name" value="NUMOD4"/>
    <property type="match status" value="1"/>
</dbReference>
<dbReference type="Gene3D" id="3.90.75.20">
    <property type="match status" value="1"/>
</dbReference>